<feature type="region of interest" description="Disordered" evidence="1">
    <location>
        <begin position="1"/>
        <end position="24"/>
    </location>
</feature>
<dbReference type="GO" id="GO:0004175">
    <property type="term" value="F:endopeptidase activity"/>
    <property type="evidence" value="ECO:0007669"/>
    <property type="project" value="UniProtKB-ARBA"/>
</dbReference>
<evidence type="ECO:0000259" key="3">
    <source>
        <dbReference type="Pfam" id="PF02517"/>
    </source>
</evidence>
<feature type="transmembrane region" description="Helical" evidence="2">
    <location>
        <begin position="248"/>
        <end position="268"/>
    </location>
</feature>
<protein>
    <submittedName>
        <fullName evidence="4">Metal-dependent membrane protease</fullName>
    </submittedName>
</protein>
<dbReference type="RefSeq" id="WP_024463421.1">
    <property type="nucleotide sequence ID" value="NZ_CP062939.1"/>
</dbReference>
<feature type="transmembrane region" description="Helical" evidence="2">
    <location>
        <begin position="41"/>
        <end position="60"/>
    </location>
</feature>
<feature type="transmembrane region" description="Helical" evidence="2">
    <location>
        <begin position="280"/>
        <end position="301"/>
    </location>
</feature>
<dbReference type="EMBL" id="JGZR01000005">
    <property type="protein sequence ID" value="KFJ04151.1"/>
    <property type="molecule type" value="Genomic_DNA"/>
</dbReference>
<feature type="compositionally biased region" description="Basic and acidic residues" evidence="1">
    <location>
        <begin position="1"/>
        <end position="20"/>
    </location>
</feature>
<proteinExistence type="predicted"/>
<keyword evidence="2" id="KW-0812">Transmembrane</keyword>
<evidence type="ECO:0000313" key="5">
    <source>
        <dbReference type="Proteomes" id="UP000029055"/>
    </source>
</evidence>
<dbReference type="Pfam" id="PF02517">
    <property type="entry name" value="Rce1-like"/>
    <property type="match status" value="1"/>
</dbReference>
<evidence type="ECO:0000313" key="4">
    <source>
        <dbReference type="EMBL" id="KFJ04151.1"/>
    </source>
</evidence>
<dbReference type="InterPro" id="IPR003675">
    <property type="entry name" value="Rce1/LyrA-like_dom"/>
</dbReference>
<dbReference type="PANTHER" id="PTHR35797">
    <property type="entry name" value="PROTEASE-RELATED"/>
    <property type="match status" value="1"/>
</dbReference>
<dbReference type="AlphaFoldDB" id="A0A087E8Q0"/>
<comment type="caution">
    <text evidence="4">The sequence shown here is derived from an EMBL/GenBank/DDBJ whole genome shotgun (WGS) entry which is preliminary data.</text>
</comment>
<dbReference type="PANTHER" id="PTHR35797:SF1">
    <property type="entry name" value="PROTEASE"/>
    <property type="match status" value="1"/>
</dbReference>
<dbReference type="eggNOG" id="COG1266">
    <property type="taxonomic scope" value="Bacteria"/>
</dbReference>
<keyword evidence="2" id="KW-1133">Transmembrane helix</keyword>
<keyword evidence="2" id="KW-0472">Membrane</keyword>
<dbReference type="STRING" id="77635.BISU_1189"/>
<feature type="transmembrane region" description="Helical" evidence="2">
    <location>
        <begin position="307"/>
        <end position="328"/>
    </location>
</feature>
<dbReference type="OrthoDB" id="3693644at2"/>
<dbReference type="GO" id="GO:0080120">
    <property type="term" value="P:CAAX-box protein maturation"/>
    <property type="evidence" value="ECO:0007669"/>
    <property type="project" value="UniProtKB-ARBA"/>
</dbReference>
<evidence type="ECO:0000256" key="1">
    <source>
        <dbReference type="SAM" id="MobiDB-lite"/>
    </source>
</evidence>
<feature type="transmembrane region" description="Helical" evidence="2">
    <location>
        <begin position="220"/>
        <end position="242"/>
    </location>
</feature>
<reference evidence="4 5" key="1">
    <citation type="submission" date="2014-03" db="EMBL/GenBank/DDBJ databases">
        <title>Genomics of Bifidobacteria.</title>
        <authorList>
            <person name="Ventura M."/>
            <person name="Milani C."/>
            <person name="Lugli G.A."/>
        </authorList>
    </citation>
    <scope>NUCLEOTIDE SEQUENCE [LARGE SCALE GENOMIC DNA]</scope>
    <source>
        <strain evidence="4 5">LMG 11597</strain>
    </source>
</reference>
<sequence length="339" mass="36272">MQPQEARTEKEAKPERKAVHGEIASSAKIPNSETAAAPWKVPWNAVAIFFLTACALAWLVDLPLWVGGVSMTSFAGKALIGLSMYMPAVAAFLAVMIVQHRRGRAIFQRLGWVPVRPMHRTVLFAVIGLFGSALLPIVTVFLAAALGLTCLDLVTFSGYAKLIASIQPAGKPLPMPISTLVLLQLAQLPFAALFNGLLTLGEETGWCGFLLPALRPLGTWPALIITGAAWGLWHAPIILLGYNFNRPNLFGLLLMVIGCIAYGVLVGWLRIRSGNICPSVIAHGAFNAAGAAFLLFSAAGAPSDPAIVGPLGWMAWIVMAAIAMLLVLTHQIPDREQWN</sequence>
<feature type="transmembrane region" description="Helical" evidence="2">
    <location>
        <begin position="80"/>
        <end position="100"/>
    </location>
</feature>
<name>A0A087E8Q0_9BIFI</name>
<gene>
    <name evidence="4" type="ORF">BISU_1189</name>
</gene>
<keyword evidence="5" id="KW-1185">Reference proteome</keyword>
<dbReference type="GO" id="GO:0006508">
    <property type="term" value="P:proteolysis"/>
    <property type="evidence" value="ECO:0007669"/>
    <property type="project" value="UniProtKB-KW"/>
</dbReference>
<keyword evidence="4" id="KW-0645">Protease</keyword>
<evidence type="ECO:0000256" key="2">
    <source>
        <dbReference type="SAM" id="Phobius"/>
    </source>
</evidence>
<feature type="domain" description="CAAX prenyl protease 2/Lysostaphin resistance protein A-like" evidence="3">
    <location>
        <begin position="186"/>
        <end position="288"/>
    </location>
</feature>
<organism evidence="4 5">
    <name type="scientific">Bifidobacterium subtile</name>
    <dbReference type="NCBI Taxonomy" id="77635"/>
    <lineage>
        <taxon>Bacteria</taxon>
        <taxon>Bacillati</taxon>
        <taxon>Actinomycetota</taxon>
        <taxon>Actinomycetes</taxon>
        <taxon>Bifidobacteriales</taxon>
        <taxon>Bifidobacteriaceae</taxon>
        <taxon>Bifidobacterium</taxon>
    </lineage>
</organism>
<dbReference type="InterPro" id="IPR042150">
    <property type="entry name" value="MmRce1-like"/>
</dbReference>
<accession>A0A087E8Q0</accession>
<feature type="transmembrane region" description="Helical" evidence="2">
    <location>
        <begin position="121"/>
        <end position="146"/>
    </location>
</feature>
<dbReference type="Proteomes" id="UP000029055">
    <property type="component" value="Unassembled WGS sequence"/>
</dbReference>
<keyword evidence="4" id="KW-0378">Hydrolase</keyword>